<keyword evidence="11" id="KW-1185">Reference proteome</keyword>
<dbReference type="InterPro" id="IPR000157">
    <property type="entry name" value="TIR_dom"/>
</dbReference>
<dbReference type="InterPro" id="IPR035897">
    <property type="entry name" value="Toll_tir_struct_dom_sf"/>
</dbReference>
<keyword evidence="4 8" id="KW-0732">Signal</keyword>
<evidence type="ECO:0000256" key="6">
    <source>
        <dbReference type="ARBA" id="ARBA00023136"/>
    </source>
</evidence>
<dbReference type="PROSITE" id="PS50104">
    <property type="entry name" value="TIR"/>
    <property type="match status" value="1"/>
</dbReference>
<evidence type="ECO:0000256" key="5">
    <source>
        <dbReference type="ARBA" id="ARBA00022989"/>
    </source>
</evidence>
<dbReference type="EMBL" id="JBJQND010000001">
    <property type="protein sequence ID" value="KAL3888421.1"/>
    <property type="molecule type" value="Genomic_DNA"/>
</dbReference>
<dbReference type="Proteomes" id="UP001634394">
    <property type="component" value="Unassembled WGS sequence"/>
</dbReference>
<evidence type="ECO:0000313" key="10">
    <source>
        <dbReference type="EMBL" id="KAL3888421.1"/>
    </source>
</evidence>
<feature type="domain" description="TIR" evidence="9">
    <location>
        <begin position="619"/>
        <end position="751"/>
    </location>
</feature>
<keyword evidence="3 7" id="KW-0812">Transmembrane</keyword>
<comment type="caution">
    <text evidence="10">The sequence shown here is derived from an EMBL/GenBank/DDBJ whole genome shotgun (WGS) entry which is preliminary data.</text>
</comment>
<dbReference type="SUPFAM" id="SSF52200">
    <property type="entry name" value="Toll/Interleukin receptor TIR domain"/>
    <property type="match status" value="1"/>
</dbReference>
<evidence type="ECO:0000313" key="11">
    <source>
        <dbReference type="Proteomes" id="UP001634394"/>
    </source>
</evidence>
<evidence type="ECO:0000256" key="2">
    <source>
        <dbReference type="ARBA" id="ARBA00009634"/>
    </source>
</evidence>
<dbReference type="InterPro" id="IPR001611">
    <property type="entry name" value="Leu-rich_rpt"/>
</dbReference>
<evidence type="ECO:0000256" key="7">
    <source>
        <dbReference type="SAM" id="Phobius"/>
    </source>
</evidence>
<gene>
    <name evidence="10" type="ORF">ACJMK2_000788</name>
</gene>
<keyword evidence="6 7" id="KW-0472">Membrane</keyword>
<evidence type="ECO:0000256" key="3">
    <source>
        <dbReference type="ARBA" id="ARBA00022692"/>
    </source>
</evidence>
<protein>
    <recommendedName>
        <fullName evidence="9">TIR domain-containing protein</fullName>
    </recommendedName>
</protein>
<accession>A0ABD3XS66</accession>
<keyword evidence="5 7" id="KW-1133">Transmembrane helix</keyword>
<feature type="signal peptide" evidence="8">
    <location>
        <begin position="1"/>
        <end position="22"/>
    </location>
</feature>
<dbReference type="Gene3D" id="3.80.10.10">
    <property type="entry name" value="Ribonuclease Inhibitor"/>
    <property type="match status" value="3"/>
</dbReference>
<feature type="transmembrane region" description="Helical" evidence="7">
    <location>
        <begin position="571"/>
        <end position="594"/>
    </location>
</feature>
<dbReference type="Gene3D" id="3.40.50.10140">
    <property type="entry name" value="Toll/interleukin-1 receptor homology (TIR) domain"/>
    <property type="match status" value="1"/>
</dbReference>
<sequence>MEIIFSLLAVFTIAVFVPFSEANVTCAVNGISYICKNITTKDEFPLSLPANIRHVTLIGTDTLDKNFPNGLFRNPTWANVSELSIVEFSKIDFIEEEFLDGLEKLKYLSISSCPDLGRLHPNVFHSTPDLEALHLDWNPYLKLAIVEKALSGKLEKLKYLSLIGIQSFYRNVILGENFVMALRTKNVTYFDISRVNVLVVEHETVVEMISKIRYLNVSYTTIISTVPVTDVVPLLFQNIELLDLTGCVSMLQFDTTLNDTIVRWDRDLNIVYVFAENTIDPNYQTRLNIRYKFVKKALKDLNTLDLSNNNIIILNITFSGSYDFQGLLTLKLSSNNMEYISPSFLSSFPSLKILDLSKNQLHKMQHLDDFSCIVTNNEDLETIFLPNNKLIVVPFNLFSSNTKLRLIDLSENELTYFNLELSKTLDLKLIDLRKNRLKSLPVSFLGQLEQVFLYQDSAENHVNSQTTNSLISECQDRSLVGDKYKYGYNASNTIKLLKIPQFVPQYVTLNLLENPLVCECDTLDFWQWMAFTDISILNRTFMVCKYDNKEELLTNSFIEMVRYNCRVAHNIVIGILSSLAVVLSIFTFGITIHYRHKKARENMDLENLEKEVLHDNTKFNFVVFLSYCSQDSLVVEENILPTLNTYLRKTFNTEKNLVCTGSDSFVPGMLIIEEIHRCINESLVIVPVITPAFLASRWSLRECVDAIERHRQVVVLMEQHTDTSGTIATIKHLIGQYTRASWSYNDGNFAIHPSWSTICDGIIQRACYSFRNHKNQRGNDKFELVRLVE</sequence>
<dbReference type="InterPro" id="IPR032675">
    <property type="entry name" value="LRR_dom_sf"/>
</dbReference>
<feature type="chain" id="PRO_5044895632" description="TIR domain-containing protein" evidence="8">
    <location>
        <begin position="23"/>
        <end position="789"/>
    </location>
</feature>
<name>A0ABD3XS66_SINWO</name>
<evidence type="ECO:0000256" key="4">
    <source>
        <dbReference type="ARBA" id="ARBA00022729"/>
    </source>
</evidence>
<reference evidence="10 11" key="1">
    <citation type="submission" date="2024-11" db="EMBL/GenBank/DDBJ databases">
        <title>Chromosome-level genome assembly of the freshwater bivalve Anodonta woodiana.</title>
        <authorList>
            <person name="Chen X."/>
        </authorList>
    </citation>
    <scope>NUCLEOTIDE SEQUENCE [LARGE SCALE GENOMIC DNA]</scope>
    <source>
        <strain evidence="10">MN2024</strain>
        <tissue evidence="10">Gills</tissue>
    </source>
</reference>
<evidence type="ECO:0000256" key="1">
    <source>
        <dbReference type="ARBA" id="ARBA00004167"/>
    </source>
</evidence>
<dbReference type="PANTHER" id="PTHR24365">
    <property type="entry name" value="TOLL-LIKE RECEPTOR"/>
    <property type="match status" value="1"/>
</dbReference>
<dbReference type="PROSITE" id="PS51450">
    <property type="entry name" value="LRR"/>
    <property type="match status" value="1"/>
</dbReference>
<comment type="subcellular location">
    <subcellularLocation>
        <location evidence="1">Membrane</location>
        <topology evidence="1">Single-pass membrane protein</topology>
    </subcellularLocation>
</comment>
<comment type="similarity">
    <text evidence="2">Belongs to the Toll-like receptor family.</text>
</comment>
<dbReference type="AlphaFoldDB" id="A0ABD3XS66"/>
<dbReference type="GO" id="GO:0016020">
    <property type="term" value="C:membrane"/>
    <property type="evidence" value="ECO:0007669"/>
    <property type="project" value="UniProtKB-SubCell"/>
</dbReference>
<proteinExistence type="inferred from homology"/>
<dbReference type="Pfam" id="PF01582">
    <property type="entry name" value="TIR"/>
    <property type="match status" value="1"/>
</dbReference>
<dbReference type="SUPFAM" id="SSF52058">
    <property type="entry name" value="L domain-like"/>
    <property type="match status" value="1"/>
</dbReference>
<evidence type="ECO:0000259" key="9">
    <source>
        <dbReference type="PROSITE" id="PS50104"/>
    </source>
</evidence>
<evidence type="ECO:0000256" key="8">
    <source>
        <dbReference type="SAM" id="SignalP"/>
    </source>
</evidence>
<dbReference type="SUPFAM" id="SSF52047">
    <property type="entry name" value="RNI-like"/>
    <property type="match status" value="1"/>
</dbReference>
<dbReference type="PANTHER" id="PTHR24365:SF541">
    <property type="entry name" value="PROTEIN TOLL-RELATED"/>
    <property type="match status" value="1"/>
</dbReference>
<organism evidence="10 11">
    <name type="scientific">Sinanodonta woodiana</name>
    <name type="common">Chinese pond mussel</name>
    <name type="synonym">Anodonta woodiana</name>
    <dbReference type="NCBI Taxonomy" id="1069815"/>
    <lineage>
        <taxon>Eukaryota</taxon>
        <taxon>Metazoa</taxon>
        <taxon>Spiralia</taxon>
        <taxon>Lophotrochozoa</taxon>
        <taxon>Mollusca</taxon>
        <taxon>Bivalvia</taxon>
        <taxon>Autobranchia</taxon>
        <taxon>Heteroconchia</taxon>
        <taxon>Palaeoheterodonta</taxon>
        <taxon>Unionida</taxon>
        <taxon>Unionoidea</taxon>
        <taxon>Unionidae</taxon>
        <taxon>Unioninae</taxon>
        <taxon>Sinanodonta</taxon>
    </lineage>
</organism>